<comment type="similarity">
    <text evidence="2">Belongs to the bacterial solute-binding protein 1 family.</text>
</comment>
<dbReference type="KEGG" id="orm:HTY61_11845"/>
<gene>
    <name evidence="9" type="ORF">HTY61_11845</name>
</gene>
<organism evidence="9 10">
    <name type="scientific">Oricola thermophila</name>
    <dbReference type="NCBI Taxonomy" id="2742145"/>
    <lineage>
        <taxon>Bacteria</taxon>
        <taxon>Pseudomonadati</taxon>
        <taxon>Pseudomonadota</taxon>
        <taxon>Alphaproteobacteria</taxon>
        <taxon>Hyphomicrobiales</taxon>
        <taxon>Ahrensiaceae</taxon>
        <taxon>Oricola</taxon>
    </lineage>
</organism>
<dbReference type="Pfam" id="PF13416">
    <property type="entry name" value="SBP_bac_8"/>
    <property type="match status" value="1"/>
</dbReference>
<dbReference type="PANTHER" id="PTHR43649:SF31">
    <property type="entry name" value="SN-GLYCEROL-3-PHOSPHATE-BINDING PERIPLASMIC PROTEIN UGPB"/>
    <property type="match status" value="1"/>
</dbReference>
<dbReference type="InterPro" id="IPR050490">
    <property type="entry name" value="Bact_solute-bd_prot1"/>
</dbReference>
<keyword evidence="6" id="KW-0732">Signal</keyword>
<dbReference type="InterPro" id="IPR006059">
    <property type="entry name" value="SBP"/>
</dbReference>
<comment type="subcellular location">
    <subcellularLocation>
        <location evidence="1">Periplasm</location>
    </subcellularLocation>
</comment>
<evidence type="ECO:0000256" key="1">
    <source>
        <dbReference type="ARBA" id="ARBA00004418"/>
    </source>
</evidence>
<evidence type="ECO:0000256" key="6">
    <source>
        <dbReference type="ARBA" id="ARBA00022729"/>
    </source>
</evidence>
<accession>A0A6N1VHB9</accession>
<comment type="function">
    <text evidence="8">Part of the ABC transporter complex UgpBAEC involved in sn-glycerol-3-phosphate (G3P) import. Binds G3P.</text>
</comment>
<sequence>MEEHGKGETRPAAGTKLIGMTWDHPRAYDSLVAASEAYREKTGVSITWEKRSLQAFADVPIEGLAKAYDLIILDHPHVGQIAESGCLRSLPPMAGDVSLGGSVESYVWKGETWAWPIDAACQMAVVRPDLASEFPRTWDEIMAEGAERFGLLTPLLPVDAFDTMLTLLASMGEEHLPVGESEFCSREGGERALRVLKRLYRLGPGEAVEWNPIRVLEALSETDEFSGSPCLFGYINYARPGFRKNPLLYVDLPVFAMPGWRRSILGGAGIGVSSMRENGDVAQDFAAWVVSEPVQSGVYLENEGQPAHLDTWKRMRTDPRYAGFLDGGFETIRMAWTRPRDHWFLHFVDDICEIFPDFFRKDRDEAAFLSDLNKLYRHHIARDSK</sequence>
<dbReference type="GO" id="GO:0042597">
    <property type="term" value="C:periplasmic space"/>
    <property type="evidence" value="ECO:0007669"/>
    <property type="project" value="UniProtKB-SubCell"/>
</dbReference>
<evidence type="ECO:0000313" key="10">
    <source>
        <dbReference type="Proteomes" id="UP000509367"/>
    </source>
</evidence>
<evidence type="ECO:0000256" key="7">
    <source>
        <dbReference type="ARBA" id="ARBA00022764"/>
    </source>
</evidence>
<comment type="subunit">
    <text evidence="3">The complex is composed of two ATP-binding proteins (UgpC), two transmembrane proteins (UgpA and UgpE) and a solute-binding protein (UgpB).</text>
</comment>
<evidence type="ECO:0000256" key="3">
    <source>
        <dbReference type="ARBA" id="ARBA00011557"/>
    </source>
</evidence>
<dbReference type="RefSeq" id="WP_175276987.1">
    <property type="nucleotide sequence ID" value="NZ_CP054836.1"/>
</dbReference>
<dbReference type="SUPFAM" id="SSF53850">
    <property type="entry name" value="Periplasmic binding protein-like II"/>
    <property type="match status" value="1"/>
</dbReference>
<dbReference type="EMBL" id="CP054836">
    <property type="protein sequence ID" value="QKV19095.1"/>
    <property type="molecule type" value="Genomic_DNA"/>
</dbReference>
<proteinExistence type="inferred from homology"/>
<dbReference type="PANTHER" id="PTHR43649">
    <property type="entry name" value="ARABINOSE-BINDING PROTEIN-RELATED"/>
    <property type="match status" value="1"/>
</dbReference>
<dbReference type="AlphaFoldDB" id="A0A6N1VHB9"/>
<evidence type="ECO:0000256" key="4">
    <source>
        <dbReference type="ARBA" id="ARBA00017470"/>
    </source>
</evidence>
<keyword evidence="7" id="KW-0574">Periplasm</keyword>
<evidence type="ECO:0000256" key="5">
    <source>
        <dbReference type="ARBA" id="ARBA00022448"/>
    </source>
</evidence>
<evidence type="ECO:0000256" key="8">
    <source>
        <dbReference type="ARBA" id="ARBA00034473"/>
    </source>
</evidence>
<evidence type="ECO:0000256" key="2">
    <source>
        <dbReference type="ARBA" id="ARBA00008520"/>
    </source>
</evidence>
<evidence type="ECO:0000313" key="9">
    <source>
        <dbReference type="EMBL" id="QKV19095.1"/>
    </source>
</evidence>
<keyword evidence="10" id="KW-1185">Reference proteome</keyword>
<keyword evidence="5" id="KW-0813">Transport</keyword>
<dbReference type="Gene3D" id="3.40.190.10">
    <property type="entry name" value="Periplasmic binding protein-like II"/>
    <property type="match status" value="1"/>
</dbReference>
<reference evidence="9 10" key="1">
    <citation type="submission" date="2020-06" db="EMBL/GenBank/DDBJ databases">
        <title>Oricola thermophila sp. nov. isolated from a tidal sediments.</title>
        <authorList>
            <person name="Kwon K.K."/>
            <person name="Yang S.-H."/>
            <person name="Park M.-J."/>
        </authorList>
    </citation>
    <scope>NUCLEOTIDE SEQUENCE [LARGE SCALE GENOMIC DNA]</scope>
    <source>
        <strain evidence="9 10">MEBiC13590</strain>
    </source>
</reference>
<dbReference type="Proteomes" id="UP000509367">
    <property type="component" value="Chromosome"/>
</dbReference>
<name>A0A6N1VHB9_9HYPH</name>
<protein>
    <recommendedName>
        <fullName evidence="4">sn-glycerol-3-phosphate-binding periplasmic protein UgpB</fullName>
    </recommendedName>
</protein>